<evidence type="ECO:0000313" key="10">
    <source>
        <dbReference type="EMBL" id="CAH0376408.1"/>
    </source>
</evidence>
<dbReference type="EMBL" id="CAKKNE010000005">
    <property type="protein sequence ID" value="CAH0376408.1"/>
    <property type="molecule type" value="Genomic_DNA"/>
</dbReference>
<evidence type="ECO:0000256" key="6">
    <source>
        <dbReference type="SAM" id="MobiDB-lite"/>
    </source>
</evidence>
<dbReference type="Proteomes" id="UP000789595">
    <property type="component" value="Unassembled WGS sequence"/>
</dbReference>
<keyword evidence="11" id="KW-1185">Reference proteome</keyword>
<dbReference type="InterPro" id="IPR013122">
    <property type="entry name" value="PKD1_2_channel"/>
</dbReference>
<accession>A0A8J2SNC3</accession>
<dbReference type="PANTHER" id="PTHR10877">
    <property type="entry name" value="POLYCYSTIN FAMILY MEMBER"/>
    <property type="match status" value="1"/>
</dbReference>
<evidence type="ECO:0000256" key="1">
    <source>
        <dbReference type="ARBA" id="ARBA00004141"/>
    </source>
</evidence>
<feature type="transmembrane region" description="Helical" evidence="7">
    <location>
        <begin position="22"/>
        <end position="41"/>
    </location>
</feature>
<feature type="transmembrane region" description="Helical" evidence="7">
    <location>
        <begin position="321"/>
        <end position="338"/>
    </location>
</feature>
<name>A0A8J2SNC3_9STRA</name>
<dbReference type="GO" id="GO:0016020">
    <property type="term" value="C:membrane"/>
    <property type="evidence" value="ECO:0007669"/>
    <property type="project" value="UniProtKB-SubCell"/>
</dbReference>
<dbReference type="Pfam" id="PF08016">
    <property type="entry name" value="PKD_channel"/>
    <property type="match status" value="1"/>
</dbReference>
<feature type="transmembrane region" description="Helical" evidence="7">
    <location>
        <begin position="350"/>
        <end position="375"/>
    </location>
</feature>
<keyword evidence="5 7" id="KW-0472">Membrane</keyword>
<feature type="domain" description="Polycystin cation channel PKD1/PKD2" evidence="8">
    <location>
        <begin position="322"/>
        <end position="554"/>
    </location>
</feature>
<feature type="transmembrane region" description="Helical" evidence="7">
    <location>
        <begin position="464"/>
        <end position="486"/>
    </location>
</feature>
<evidence type="ECO:0000259" key="9">
    <source>
        <dbReference type="Pfam" id="PF20519"/>
    </source>
</evidence>
<feature type="compositionally biased region" description="Low complexity" evidence="6">
    <location>
        <begin position="611"/>
        <end position="629"/>
    </location>
</feature>
<feature type="region of interest" description="Disordered" evidence="6">
    <location>
        <begin position="601"/>
        <end position="629"/>
    </location>
</feature>
<dbReference type="OrthoDB" id="444119at2759"/>
<evidence type="ECO:0000256" key="5">
    <source>
        <dbReference type="ARBA" id="ARBA00023136"/>
    </source>
</evidence>
<keyword evidence="3 7" id="KW-0812">Transmembrane</keyword>
<evidence type="ECO:0000313" key="11">
    <source>
        <dbReference type="Proteomes" id="UP000789595"/>
    </source>
</evidence>
<comment type="similarity">
    <text evidence="2">Belongs to the polycystin family.</text>
</comment>
<comment type="caution">
    <text evidence="10">The sequence shown here is derived from an EMBL/GenBank/DDBJ whole genome shotgun (WGS) entry which is preliminary data.</text>
</comment>
<sequence>MDAPPRRAPPEALRNETARSRAIAHFAAYWLFLLFILAAVFTPRYTRHFYRQTAAVREPLLRNEILDNVFLENAMSAEQVYLALETLLVPHAFQDRYYAGLVPGSVDARGRYGRGQAFSRDDKTLKYRPRYTAMALLALGRVRLRQLRVRADGGAACRAPGFLKAFYATHAGAGAPARCFARYSRADQDAGDLALRDPADGADLALEYRASSDGGGWVSPYSKVDYGPGGQVKDLRVGARLAREDLRQLRRAGFVDNATRAVFADMSWYNPNVDMFTHARLAFEFLPAGKVRPTVAVDSAPLLHDQRALKGEPPYAPRDRAAVLLEIALYLMSFWYLVRVTEDVTDYASLKAYLAVGWNVADVASVACFVVALVMRVVTYLKMLMGHVNTFSEDVAADQHADLGGAASYDKYIRLRLTFQYYRYGRNFLAAGVLVNFVKAFKFLSVSRQLSQFTRTIYVVSAEMLNVLLILAIVLVGFAIAFHVLLGHAIAKYRTFSDAAITLLLVVFGDFDLEEIIAFAPLLGVALMLTFVVIMTFIILTMLLKIVDVSYGEVLEEISGGEGDLARDMRLALYRVAYDAYWTVQIRCTLCRARGALARTAGPGGAHAQKPPARVGAGPRAPPDGAAAAEEAAAAVAPADGRSDLRRALAKREAHLKKRSRAFDPDAERRLLVDHFIREGRDVFEGDVEGSDVGDRFAKVLGQQAALAELSGKFAEVS</sequence>
<gene>
    <name evidence="10" type="ORF">PECAL_5P09900</name>
</gene>
<dbReference type="Pfam" id="PF20519">
    <property type="entry name" value="Polycystin_dom"/>
    <property type="match status" value="1"/>
</dbReference>
<comment type="subcellular location">
    <subcellularLocation>
        <location evidence="1">Membrane</location>
        <topology evidence="1">Multi-pass membrane protein</topology>
    </subcellularLocation>
</comment>
<reference evidence="10" key="1">
    <citation type="submission" date="2021-11" db="EMBL/GenBank/DDBJ databases">
        <authorList>
            <consortium name="Genoscope - CEA"/>
            <person name="William W."/>
        </authorList>
    </citation>
    <scope>NUCLEOTIDE SEQUENCE</scope>
</reference>
<evidence type="ECO:0000256" key="4">
    <source>
        <dbReference type="ARBA" id="ARBA00022989"/>
    </source>
</evidence>
<dbReference type="InterPro" id="IPR051223">
    <property type="entry name" value="Polycystin"/>
</dbReference>
<feature type="domain" description="Polycystin" evidence="9">
    <location>
        <begin position="123"/>
        <end position="302"/>
    </location>
</feature>
<protein>
    <recommendedName>
        <fullName evidence="12">Polycystin cation channel PKD1/PKD2 domain-containing protein</fullName>
    </recommendedName>
</protein>
<organism evidence="10 11">
    <name type="scientific">Pelagomonas calceolata</name>
    <dbReference type="NCBI Taxonomy" id="35677"/>
    <lineage>
        <taxon>Eukaryota</taxon>
        <taxon>Sar</taxon>
        <taxon>Stramenopiles</taxon>
        <taxon>Ochrophyta</taxon>
        <taxon>Pelagophyceae</taxon>
        <taxon>Pelagomonadales</taxon>
        <taxon>Pelagomonadaceae</taxon>
        <taxon>Pelagomonas</taxon>
    </lineage>
</organism>
<feature type="transmembrane region" description="Helical" evidence="7">
    <location>
        <begin position="517"/>
        <end position="544"/>
    </location>
</feature>
<evidence type="ECO:0000256" key="7">
    <source>
        <dbReference type="SAM" id="Phobius"/>
    </source>
</evidence>
<evidence type="ECO:0008006" key="12">
    <source>
        <dbReference type="Google" id="ProtNLM"/>
    </source>
</evidence>
<evidence type="ECO:0000256" key="3">
    <source>
        <dbReference type="ARBA" id="ARBA00022692"/>
    </source>
</evidence>
<keyword evidence="4 7" id="KW-1133">Transmembrane helix</keyword>
<evidence type="ECO:0000256" key="2">
    <source>
        <dbReference type="ARBA" id="ARBA00007200"/>
    </source>
</evidence>
<dbReference type="PANTHER" id="PTHR10877:SF183">
    <property type="entry name" value="AT14535P-RELATED"/>
    <property type="match status" value="1"/>
</dbReference>
<dbReference type="AlphaFoldDB" id="A0A8J2SNC3"/>
<proteinExistence type="inferred from homology"/>
<dbReference type="InterPro" id="IPR046791">
    <property type="entry name" value="Polycystin_dom"/>
</dbReference>
<evidence type="ECO:0000259" key="8">
    <source>
        <dbReference type="Pfam" id="PF08016"/>
    </source>
</evidence>